<feature type="compositionally biased region" description="Low complexity" evidence="3">
    <location>
        <begin position="385"/>
        <end position="397"/>
    </location>
</feature>
<comment type="subcellular location">
    <subcellularLocation>
        <location evidence="1">Cell envelope</location>
    </subcellularLocation>
</comment>
<feature type="signal peptide" evidence="4">
    <location>
        <begin position="1"/>
        <end position="20"/>
    </location>
</feature>
<evidence type="ECO:0000259" key="5">
    <source>
        <dbReference type="Pfam" id="PF25876"/>
    </source>
</evidence>
<dbReference type="Gene3D" id="2.40.50.100">
    <property type="match status" value="1"/>
</dbReference>
<feature type="domain" description="Multidrug resistance protein MdtA-like alpha-helical hairpin" evidence="5">
    <location>
        <begin position="110"/>
        <end position="178"/>
    </location>
</feature>
<dbReference type="GO" id="GO:0046677">
    <property type="term" value="P:response to antibiotic"/>
    <property type="evidence" value="ECO:0007669"/>
    <property type="project" value="TreeGrafter"/>
</dbReference>
<dbReference type="InterPro" id="IPR058626">
    <property type="entry name" value="MdtA-like_b-barrel"/>
</dbReference>
<dbReference type="InterPro" id="IPR058625">
    <property type="entry name" value="MdtA-like_BSH"/>
</dbReference>
<dbReference type="GO" id="GO:0005886">
    <property type="term" value="C:plasma membrane"/>
    <property type="evidence" value="ECO:0007669"/>
    <property type="project" value="UniProtKB-SubCell"/>
</dbReference>
<dbReference type="PANTHER" id="PTHR30158">
    <property type="entry name" value="ACRA/E-RELATED COMPONENT OF DRUG EFFLUX TRANSPORTER"/>
    <property type="match status" value="1"/>
</dbReference>
<feature type="compositionally biased region" description="Low complexity" evidence="3">
    <location>
        <begin position="405"/>
        <end position="417"/>
    </location>
</feature>
<dbReference type="Pfam" id="PF25917">
    <property type="entry name" value="BSH_RND"/>
    <property type="match status" value="1"/>
</dbReference>
<dbReference type="FunFam" id="2.40.420.20:FF:000001">
    <property type="entry name" value="Efflux RND transporter periplasmic adaptor subunit"/>
    <property type="match status" value="1"/>
</dbReference>
<protein>
    <submittedName>
        <fullName evidence="10">Efflux RND transporter periplasmic adaptor subunit</fullName>
    </submittedName>
</protein>
<feature type="domain" description="Multidrug resistance protein MdtA-like C-terminal permuted SH3" evidence="8">
    <location>
        <begin position="310"/>
        <end position="371"/>
    </location>
</feature>
<evidence type="ECO:0000313" key="10">
    <source>
        <dbReference type="RefSeq" id="WP_051378578.1"/>
    </source>
</evidence>
<dbReference type="GO" id="GO:0022857">
    <property type="term" value="F:transmembrane transporter activity"/>
    <property type="evidence" value="ECO:0007669"/>
    <property type="project" value="InterPro"/>
</dbReference>
<feature type="chain" id="PRO_5040737475" evidence="4">
    <location>
        <begin position="21"/>
        <end position="417"/>
    </location>
</feature>
<dbReference type="PANTHER" id="PTHR30158:SF3">
    <property type="entry name" value="MULTIDRUG EFFLUX PUMP SUBUNIT ACRA-RELATED"/>
    <property type="match status" value="1"/>
</dbReference>
<dbReference type="InterPro" id="IPR058624">
    <property type="entry name" value="MdtA-like_HH"/>
</dbReference>
<dbReference type="Gene3D" id="1.10.287.470">
    <property type="entry name" value="Helix hairpin bin"/>
    <property type="match status" value="1"/>
</dbReference>
<reference evidence="10" key="1">
    <citation type="submission" date="2025-08" db="UniProtKB">
        <authorList>
            <consortium name="RefSeq"/>
        </authorList>
    </citation>
    <scope>IDENTIFICATION</scope>
</reference>
<feature type="domain" description="Multidrug resistance protein MdtA-like barrel-sandwich hybrid" evidence="6">
    <location>
        <begin position="69"/>
        <end position="211"/>
    </location>
</feature>
<evidence type="ECO:0000256" key="4">
    <source>
        <dbReference type="SAM" id="SignalP"/>
    </source>
</evidence>
<evidence type="ECO:0000256" key="3">
    <source>
        <dbReference type="SAM" id="MobiDB-lite"/>
    </source>
</evidence>
<keyword evidence="4" id="KW-0732">Signal</keyword>
<evidence type="ECO:0000256" key="2">
    <source>
        <dbReference type="ARBA" id="ARBA00009477"/>
    </source>
</evidence>
<sequence length="417" mass="42660">MLSPTINKFVPLAIVVAVLAACGQSGGDQHAGGAPGGAPPAPSVGTVTVAARTVELSTELPGRTAAYQIAEVRPQVGGLLRERLFKEGAEVKAGAPLYQIDARSYQAAFDSAAAALKRAEATAESARLTAQRNRELGKIDAISKQTVEDSDAALAQAEADVAARRADVQTARINLDWTRVSAPITGRIGRSAATPGALVTAGQAEALATIQQLDPIYVDITQSSAELLKLRRALAEGQLKSAGDGKAAVRLTLEDGSAYALEGKLEFAEVSVDQATGAVTLRAVFPNPKGELLPGMYVRAAVPQGSSSAAITVPQRAVSRTPRGEAQVMVVGAEGKAEPRLIDVTRTVGDSWLVAKGLNAGDKVIVEGLQYVQPGAPVQAQDMSAAPAQAQGGNAAPTGKDAGSAKAEAAPAQTAAR</sequence>
<feature type="region of interest" description="Disordered" evidence="3">
    <location>
        <begin position="379"/>
        <end position="417"/>
    </location>
</feature>
<dbReference type="Gene3D" id="2.40.420.20">
    <property type="match status" value="1"/>
</dbReference>
<dbReference type="RefSeq" id="WP_051378578.1">
    <property type="nucleotide sequence ID" value="NZ_AXWS01000008.1"/>
</dbReference>
<dbReference type="AlphaFoldDB" id="A0A9U5CY81"/>
<evidence type="ECO:0000256" key="1">
    <source>
        <dbReference type="ARBA" id="ARBA00004196"/>
    </source>
</evidence>
<evidence type="ECO:0000259" key="7">
    <source>
        <dbReference type="Pfam" id="PF25944"/>
    </source>
</evidence>
<dbReference type="Pfam" id="PF25967">
    <property type="entry name" value="RND-MFP_C"/>
    <property type="match status" value="1"/>
</dbReference>
<dbReference type="InterPro" id="IPR058627">
    <property type="entry name" value="MdtA-like_C"/>
</dbReference>
<dbReference type="Pfam" id="PF25876">
    <property type="entry name" value="HH_MFP_RND"/>
    <property type="match status" value="1"/>
</dbReference>
<dbReference type="Gene3D" id="2.40.30.170">
    <property type="match status" value="1"/>
</dbReference>
<dbReference type="Pfam" id="PF25944">
    <property type="entry name" value="Beta-barrel_RND"/>
    <property type="match status" value="1"/>
</dbReference>
<comment type="similarity">
    <text evidence="2">Belongs to the membrane fusion protein (MFP) (TC 8.A.1) family.</text>
</comment>
<evidence type="ECO:0000259" key="8">
    <source>
        <dbReference type="Pfam" id="PF25967"/>
    </source>
</evidence>
<evidence type="ECO:0000313" key="9">
    <source>
        <dbReference type="Proteomes" id="UP000675920"/>
    </source>
</evidence>
<dbReference type="InterPro" id="IPR006143">
    <property type="entry name" value="RND_pump_MFP"/>
</dbReference>
<dbReference type="SUPFAM" id="SSF111369">
    <property type="entry name" value="HlyD-like secretion proteins"/>
    <property type="match status" value="1"/>
</dbReference>
<dbReference type="Proteomes" id="UP000675920">
    <property type="component" value="Unplaced"/>
</dbReference>
<keyword evidence="9" id="KW-1185">Reference proteome</keyword>
<accession>A0A9U5CY81</accession>
<evidence type="ECO:0000259" key="6">
    <source>
        <dbReference type="Pfam" id="PF25917"/>
    </source>
</evidence>
<proteinExistence type="inferred from homology"/>
<organism evidence="9 10">
    <name type="scientific">Derxia gummosa DSM 723</name>
    <dbReference type="NCBI Taxonomy" id="1121388"/>
    <lineage>
        <taxon>Bacteria</taxon>
        <taxon>Pseudomonadati</taxon>
        <taxon>Pseudomonadota</taxon>
        <taxon>Betaproteobacteria</taxon>
        <taxon>Burkholderiales</taxon>
        <taxon>Alcaligenaceae</taxon>
        <taxon>Derxia</taxon>
    </lineage>
</organism>
<dbReference type="NCBIfam" id="TIGR01730">
    <property type="entry name" value="RND_mfp"/>
    <property type="match status" value="1"/>
</dbReference>
<name>A0A9U5CY81_9BURK</name>
<feature type="domain" description="Multidrug resistance protein MdtA-like beta-barrel" evidence="7">
    <location>
        <begin position="215"/>
        <end position="303"/>
    </location>
</feature>